<dbReference type="AlphaFoldDB" id="M3FKI3"/>
<keyword evidence="1" id="KW-0808">Transferase</keyword>
<evidence type="ECO:0000313" key="2">
    <source>
        <dbReference type="Proteomes" id="UP000030760"/>
    </source>
</evidence>
<gene>
    <name evidence="1" type="ORF">SBD_4999</name>
</gene>
<proteinExistence type="predicted"/>
<dbReference type="EMBL" id="KB405089">
    <property type="protein sequence ID" value="EMF53455.1"/>
    <property type="molecule type" value="Genomic_DNA"/>
</dbReference>
<protein>
    <submittedName>
        <fullName evidence="1">Acyltransferase</fullName>
    </submittedName>
</protein>
<dbReference type="GO" id="GO:0016746">
    <property type="term" value="F:acyltransferase activity"/>
    <property type="evidence" value="ECO:0007669"/>
    <property type="project" value="UniProtKB-KW"/>
</dbReference>
<organism evidence="1 2">
    <name type="scientific">Streptomyces bottropensis ATCC 25435</name>
    <dbReference type="NCBI Taxonomy" id="1054862"/>
    <lineage>
        <taxon>Bacteria</taxon>
        <taxon>Bacillati</taxon>
        <taxon>Actinomycetota</taxon>
        <taxon>Actinomycetes</taxon>
        <taxon>Kitasatosporales</taxon>
        <taxon>Streptomycetaceae</taxon>
        <taxon>Streptomyces</taxon>
    </lineage>
</organism>
<name>M3FKI3_9ACTN</name>
<sequence length="37" mass="4084">MVASDTAAAALHERLGRQFLATVEQRWGPDRTVAVRC</sequence>
<reference evidence="2" key="1">
    <citation type="journal article" date="2013" name="Genome Announc.">
        <title>Draft Genome Sequence of Streptomyces bottropensis ATCC 25435, a Bottromycin-Producing Actinomycete.</title>
        <authorList>
            <person name="Zhang H."/>
            <person name="Zhou W."/>
            <person name="Zhuang Y."/>
            <person name="Liang X."/>
            <person name="Liu T."/>
        </authorList>
    </citation>
    <scope>NUCLEOTIDE SEQUENCE [LARGE SCALE GENOMIC DNA]</scope>
    <source>
        <strain evidence="2">ATCC 25435</strain>
    </source>
</reference>
<evidence type="ECO:0000313" key="1">
    <source>
        <dbReference type="EMBL" id="EMF53455.1"/>
    </source>
</evidence>
<dbReference type="Proteomes" id="UP000030760">
    <property type="component" value="Unassembled WGS sequence"/>
</dbReference>
<keyword evidence="1" id="KW-0012">Acyltransferase</keyword>
<accession>M3FKI3</accession>